<keyword evidence="3" id="KW-1185">Reference proteome</keyword>
<organism evidence="2 3">
    <name type="scientific">Calocera viscosa (strain TUFC12733)</name>
    <dbReference type="NCBI Taxonomy" id="1330018"/>
    <lineage>
        <taxon>Eukaryota</taxon>
        <taxon>Fungi</taxon>
        <taxon>Dikarya</taxon>
        <taxon>Basidiomycota</taxon>
        <taxon>Agaricomycotina</taxon>
        <taxon>Dacrymycetes</taxon>
        <taxon>Dacrymycetales</taxon>
        <taxon>Dacrymycetaceae</taxon>
        <taxon>Calocera</taxon>
    </lineage>
</organism>
<protein>
    <submittedName>
        <fullName evidence="2">Uncharacterized protein</fullName>
    </submittedName>
</protein>
<reference evidence="2 3" key="1">
    <citation type="journal article" date="2016" name="Mol. Biol. Evol.">
        <title>Comparative Genomics of Early-Diverging Mushroom-Forming Fungi Provides Insights into the Origins of Lignocellulose Decay Capabilities.</title>
        <authorList>
            <person name="Nagy L.G."/>
            <person name="Riley R."/>
            <person name="Tritt A."/>
            <person name="Adam C."/>
            <person name="Daum C."/>
            <person name="Floudas D."/>
            <person name="Sun H."/>
            <person name="Yadav J.S."/>
            <person name="Pangilinan J."/>
            <person name="Larsson K.H."/>
            <person name="Matsuura K."/>
            <person name="Barry K."/>
            <person name="Labutti K."/>
            <person name="Kuo R."/>
            <person name="Ohm R.A."/>
            <person name="Bhattacharya S.S."/>
            <person name="Shirouzu T."/>
            <person name="Yoshinaga Y."/>
            <person name="Martin F.M."/>
            <person name="Grigoriev I.V."/>
            <person name="Hibbett D.S."/>
        </authorList>
    </citation>
    <scope>NUCLEOTIDE SEQUENCE [LARGE SCALE GENOMIC DNA]</scope>
    <source>
        <strain evidence="2 3">TUFC12733</strain>
    </source>
</reference>
<feature type="transmembrane region" description="Helical" evidence="1">
    <location>
        <begin position="36"/>
        <end position="55"/>
    </location>
</feature>
<keyword evidence="1" id="KW-0472">Membrane</keyword>
<evidence type="ECO:0000313" key="2">
    <source>
        <dbReference type="EMBL" id="KZO95285.1"/>
    </source>
</evidence>
<dbReference type="AlphaFoldDB" id="A0A167L390"/>
<keyword evidence="1" id="KW-0812">Transmembrane</keyword>
<dbReference type="EMBL" id="KV417290">
    <property type="protein sequence ID" value="KZO95285.1"/>
    <property type="molecule type" value="Genomic_DNA"/>
</dbReference>
<dbReference type="Proteomes" id="UP000076738">
    <property type="component" value="Unassembled WGS sequence"/>
</dbReference>
<proteinExistence type="predicted"/>
<accession>A0A167L390</accession>
<sequence>MRARHHLHRSYVLGFHRSFPCFFPVILRLFPSHSHYLGATISSGFPVFLIPLSIVQCKPVRLVHASSMQIIGPYIQDQDRWRMSTGLNNPID</sequence>
<gene>
    <name evidence="2" type="ORF">CALVIDRAFT_184994</name>
</gene>
<feature type="transmembrane region" description="Helical" evidence="1">
    <location>
        <begin position="12"/>
        <end position="30"/>
    </location>
</feature>
<name>A0A167L390_CALVF</name>
<evidence type="ECO:0000313" key="3">
    <source>
        <dbReference type="Proteomes" id="UP000076738"/>
    </source>
</evidence>
<evidence type="ECO:0000256" key="1">
    <source>
        <dbReference type="SAM" id="Phobius"/>
    </source>
</evidence>
<keyword evidence="1" id="KW-1133">Transmembrane helix</keyword>